<dbReference type="EMBL" id="DVOF01000078">
    <property type="protein sequence ID" value="HIV02461.1"/>
    <property type="molecule type" value="Genomic_DNA"/>
</dbReference>
<protein>
    <submittedName>
        <fullName evidence="2">Helix-turn-helix transcriptional regulator</fullName>
    </submittedName>
</protein>
<proteinExistence type="predicted"/>
<evidence type="ECO:0000313" key="3">
    <source>
        <dbReference type="Proteomes" id="UP000886743"/>
    </source>
</evidence>
<dbReference type="Proteomes" id="UP000886743">
    <property type="component" value="Unassembled WGS sequence"/>
</dbReference>
<sequence length="80" mass="8957">MDTRDAISKRIVKLCEERNITINKLCAMSGATQSTINDIVNGVTKNPGIVTIKKLCDGLEITLCEFFNSDLFHNLEQEIK</sequence>
<dbReference type="Gene3D" id="1.10.260.40">
    <property type="entry name" value="lambda repressor-like DNA-binding domains"/>
    <property type="match status" value="1"/>
</dbReference>
<name>A0A9D1NH41_9FIRM</name>
<dbReference type="GO" id="GO:0003677">
    <property type="term" value="F:DNA binding"/>
    <property type="evidence" value="ECO:0007669"/>
    <property type="project" value="InterPro"/>
</dbReference>
<accession>A0A9D1NH41</accession>
<organism evidence="2 3">
    <name type="scientific">Candidatus Aphodoplasma excrementigallinarum</name>
    <dbReference type="NCBI Taxonomy" id="2840673"/>
    <lineage>
        <taxon>Bacteria</taxon>
        <taxon>Bacillati</taxon>
        <taxon>Bacillota</taxon>
        <taxon>Clostridia</taxon>
        <taxon>Eubacteriales</taxon>
        <taxon>Candidatus Aphodoplasma</taxon>
    </lineage>
</organism>
<dbReference type="AlphaFoldDB" id="A0A9D1NH41"/>
<dbReference type="PROSITE" id="PS50943">
    <property type="entry name" value="HTH_CROC1"/>
    <property type="match status" value="1"/>
</dbReference>
<dbReference type="CDD" id="cd00093">
    <property type="entry name" value="HTH_XRE"/>
    <property type="match status" value="1"/>
</dbReference>
<reference evidence="2" key="1">
    <citation type="submission" date="2020-10" db="EMBL/GenBank/DDBJ databases">
        <authorList>
            <person name="Gilroy R."/>
        </authorList>
    </citation>
    <scope>NUCLEOTIDE SEQUENCE</scope>
    <source>
        <strain evidence="2">4920</strain>
    </source>
</reference>
<dbReference type="InterPro" id="IPR001387">
    <property type="entry name" value="Cro/C1-type_HTH"/>
</dbReference>
<reference evidence="2" key="2">
    <citation type="journal article" date="2021" name="PeerJ">
        <title>Extensive microbial diversity within the chicken gut microbiome revealed by metagenomics and culture.</title>
        <authorList>
            <person name="Gilroy R."/>
            <person name="Ravi A."/>
            <person name="Getino M."/>
            <person name="Pursley I."/>
            <person name="Horton D.L."/>
            <person name="Alikhan N.F."/>
            <person name="Baker D."/>
            <person name="Gharbi K."/>
            <person name="Hall N."/>
            <person name="Watson M."/>
            <person name="Adriaenssens E.M."/>
            <person name="Foster-Nyarko E."/>
            <person name="Jarju S."/>
            <person name="Secka A."/>
            <person name="Antonio M."/>
            <person name="Oren A."/>
            <person name="Chaudhuri R.R."/>
            <person name="La Ragione R."/>
            <person name="Hildebrand F."/>
            <person name="Pallen M.J."/>
        </authorList>
    </citation>
    <scope>NUCLEOTIDE SEQUENCE</scope>
    <source>
        <strain evidence="2">4920</strain>
    </source>
</reference>
<dbReference type="SUPFAM" id="SSF47413">
    <property type="entry name" value="lambda repressor-like DNA-binding domains"/>
    <property type="match status" value="1"/>
</dbReference>
<dbReference type="SMART" id="SM00530">
    <property type="entry name" value="HTH_XRE"/>
    <property type="match status" value="1"/>
</dbReference>
<feature type="domain" description="HTH cro/C1-type" evidence="1">
    <location>
        <begin position="11"/>
        <end position="66"/>
    </location>
</feature>
<dbReference type="InterPro" id="IPR010982">
    <property type="entry name" value="Lambda_DNA-bd_dom_sf"/>
</dbReference>
<evidence type="ECO:0000313" key="2">
    <source>
        <dbReference type="EMBL" id="HIV02461.1"/>
    </source>
</evidence>
<evidence type="ECO:0000259" key="1">
    <source>
        <dbReference type="PROSITE" id="PS50943"/>
    </source>
</evidence>
<gene>
    <name evidence="2" type="ORF">IAC74_02710</name>
</gene>
<dbReference type="Pfam" id="PF13443">
    <property type="entry name" value="HTH_26"/>
    <property type="match status" value="1"/>
</dbReference>
<comment type="caution">
    <text evidence="2">The sequence shown here is derived from an EMBL/GenBank/DDBJ whole genome shotgun (WGS) entry which is preliminary data.</text>
</comment>